<dbReference type="Gene3D" id="2.60.120.10">
    <property type="entry name" value="Jelly Rolls"/>
    <property type="match status" value="1"/>
</dbReference>
<dbReference type="InterPro" id="IPR010282">
    <property type="entry name" value="Uncharacterised_HutD/Ves"/>
</dbReference>
<dbReference type="PANTHER" id="PTHR37943:SF1">
    <property type="entry name" value="PROTEIN VES"/>
    <property type="match status" value="1"/>
</dbReference>
<evidence type="ECO:0000313" key="1">
    <source>
        <dbReference type="EMBL" id="WQH03881.1"/>
    </source>
</evidence>
<protein>
    <submittedName>
        <fullName evidence="1">HutD family protein</fullName>
    </submittedName>
</protein>
<dbReference type="PANTHER" id="PTHR37943">
    <property type="entry name" value="PROTEIN VES"/>
    <property type="match status" value="1"/>
</dbReference>
<name>A0ABZ0XXF3_9BURK</name>
<dbReference type="SUPFAM" id="SSF51182">
    <property type="entry name" value="RmlC-like cupins"/>
    <property type="match status" value="1"/>
</dbReference>
<organism evidence="1 2">
    <name type="scientific">Duganella zoogloeoides</name>
    <dbReference type="NCBI Taxonomy" id="75659"/>
    <lineage>
        <taxon>Bacteria</taxon>
        <taxon>Pseudomonadati</taxon>
        <taxon>Pseudomonadota</taxon>
        <taxon>Betaproteobacteria</taxon>
        <taxon>Burkholderiales</taxon>
        <taxon>Oxalobacteraceae</taxon>
        <taxon>Telluria group</taxon>
        <taxon>Duganella</taxon>
    </lineage>
</organism>
<dbReference type="GeneID" id="43164852"/>
<accession>A0ABZ0XXF3</accession>
<sequence>MNRLIQYASLRPTPWKNGGGVTTELAMSPPGACLDDFDWRVSLASIAEDGPFSQFPGVDRTLVLVAGDGVLLDFGDERVVLSPSEPLVEFAGEDPVHATISGPMSGQSTLDFNVMTRRGRYRHRIEPFVVCGSVPLPRRSGTTLVFLADGESLSVGSARERLALVRYDLLVLDGEQAWTLESAQATVFVVDLIAN</sequence>
<dbReference type="Pfam" id="PF05962">
    <property type="entry name" value="HutD"/>
    <property type="match status" value="1"/>
</dbReference>
<dbReference type="RefSeq" id="WP_019923231.1">
    <property type="nucleotide sequence ID" value="NZ_CP140152.1"/>
</dbReference>
<proteinExistence type="predicted"/>
<dbReference type="CDD" id="cd20293">
    <property type="entry name" value="cupin_HutD_N"/>
    <property type="match status" value="1"/>
</dbReference>
<dbReference type="EMBL" id="CP140152">
    <property type="protein sequence ID" value="WQH03881.1"/>
    <property type="molecule type" value="Genomic_DNA"/>
</dbReference>
<dbReference type="InterPro" id="IPR011051">
    <property type="entry name" value="RmlC_Cupin_sf"/>
</dbReference>
<dbReference type="InterPro" id="IPR014710">
    <property type="entry name" value="RmlC-like_jellyroll"/>
</dbReference>
<gene>
    <name evidence="1" type="ORF">SR858_22970</name>
</gene>
<reference evidence="1 2" key="1">
    <citation type="submission" date="2023-11" db="EMBL/GenBank/DDBJ databases">
        <title>MicrobeMod: A computational toolkit for identifying prokaryotic methylation and restriction-modification with nanopore sequencing.</title>
        <authorList>
            <person name="Crits-Christoph A."/>
            <person name="Kang S.C."/>
            <person name="Lee H."/>
            <person name="Ostrov N."/>
        </authorList>
    </citation>
    <scope>NUCLEOTIDE SEQUENCE [LARGE SCALE GENOMIC DNA]</scope>
    <source>
        <strain evidence="1 2">ATCC 25935</strain>
    </source>
</reference>
<dbReference type="Proteomes" id="UP001326110">
    <property type="component" value="Chromosome"/>
</dbReference>
<keyword evidence="2" id="KW-1185">Reference proteome</keyword>
<evidence type="ECO:0000313" key="2">
    <source>
        <dbReference type="Proteomes" id="UP001326110"/>
    </source>
</evidence>